<name>A0A6P2M8Y9_9BURK</name>
<dbReference type="SUPFAM" id="SSF53850">
    <property type="entry name" value="Periplasmic binding protein-like II"/>
    <property type="match status" value="1"/>
</dbReference>
<dbReference type="GO" id="GO:0015689">
    <property type="term" value="P:molybdate ion transport"/>
    <property type="evidence" value="ECO:0007669"/>
    <property type="project" value="TreeGrafter"/>
</dbReference>
<sequence length="348" mass="37625">MTSAHPTPKPRRPRLRALLSAWLCCAGAFALAAPVDSASTVFPPWQNGRNNDALDRGLEFTVPQVDVLADFHGDLSAPKLVLFVGGNYFFAMAPLVAKFEQDHPDYRGRIYWETIPPGLLVKQIHAGGTITVGNMTWTVKPDAYFAGLGKIDELIADGTLAGPAVPYVTNQLTIMVRAGNPKRIASLNDLARPDVKLAMPNPAFEGVARQIRASLVKAGGDALARTVYDDKVRAGTTELTHIHHRETALFLMQGRADAGVLWQSEAAFQEQAGHPLMHVDIPSAHNTTAIYAGAMVKGAPHPEAARAWLAFIRSPDAFRIFRRYGFGRYDGTTPASSAAPAREQPDAG</sequence>
<evidence type="ECO:0000313" key="2">
    <source>
        <dbReference type="EMBL" id="VWB81535.1"/>
    </source>
</evidence>
<dbReference type="Pfam" id="PF13531">
    <property type="entry name" value="SBP_bac_11"/>
    <property type="match status" value="1"/>
</dbReference>
<dbReference type="PANTHER" id="PTHR30632:SF0">
    <property type="entry name" value="SULFATE-BINDING PROTEIN"/>
    <property type="match status" value="1"/>
</dbReference>
<reference evidence="2 3" key="1">
    <citation type="submission" date="2019-09" db="EMBL/GenBank/DDBJ databases">
        <authorList>
            <person name="Depoorter E."/>
        </authorList>
    </citation>
    <scope>NUCLEOTIDE SEQUENCE [LARGE SCALE GENOMIC DNA]</scope>
    <source>
        <strain evidence="2">LMG 26883</strain>
    </source>
</reference>
<dbReference type="Gene3D" id="3.40.190.10">
    <property type="entry name" value="Periplasmic binding protein-like II"/>
    <property type="match status" value="2"/>
</dbReference>
<dbReference type="EMBL" id="CABVPP010000030">
    <property type="protein sequence ID" value="VWB81535.1"/>
    <property type="molecule type" value="Genomic_DNA"/>
</dbReference>
<dbReference type="Proteomes" id="UP000494162">
    <property type="component" value="Unassembled WGS sequence"/>
</dbReference>
<keyword evidence="1" id="KW-0732">Signal</keyword>
<organism evidence="2 3">
    <name type="scientific">Burkholderia pseudomultivorans</name>
    <dbReference type="NCBI Taxonomy" id="1207504"/>
    <lineage>
        <taxon>Bacteria</taxon>
        <taxon>Pseudomonadati</taxon>
        <taxon>Pseudomonadota</taxon>
        <taxon>Betaproteobacteria</taxon>
        <taxon>Burkholderiales</taxon>
        <taxon>Burkholderiaceae</taxon>
        <taxon>Burkholderia</taxon>
        <taxon>Burkholderia cepacia complex</taxon>
    </lineage>
</organism>
<feature type="signal peptide" evidence="1">
    <location>
        <begin position="1"/>
        <end position="32"/>
    </location>
</feature>
<dbReference type="PANTHER" id="PTHR30632">
    <property type="entry name" value="MOLYBDATE-BINDING PERIPLASMIC PROTEIN"/>
    <property type="match status" value="1"/>
</dbReference>
<protein>
    <submittedName>
        <fullName evidence="2">Glycine/betaine ABC transporter substrate-binding protein</fullName>
    </submittedName>
</protein>
<dbReference type="AlphaFoldDB" id="A0A6P2M8Y9"/>
<dbReference type="RefSeq" id="WP_174903176.1">
    <property type="nucleotide sequence ID" value="NZ_CABVPP010000030.1"/>
</dbReference>
<evidence type="ECO:0000256" key="1">
    <source>
        <dbReference type="SAM" id="SignalP"/>
    </source>
</evidence>
<proteinExistence type="predicted"/>
<evidence type="ECO:0000313" key="3">
    <source>
        <dbReference type="Proteomes" id="UP000494162"/>
    </source>
</evidence>
<dbReference type="InterPro" id="IPR050682">
    <property type="entry name" value="ModA/WtpA"/>
</dbReference>
<dbReference type="GeneID" id="93170932"/>
<accession>A0A6P2M8Y9</accession>
<dbReference type="GO" id="GO:0030973">
    <property type="term" value="F:molybdate ion binding"/>
    <property type="evidence" value="ECO:0007669"/>
    <property type="project" value="TreeGrafter"/>
</dbReference>
<feature type="chain" id="PRO_5026748468" evidence="1">
    <location>
        <begin position="33"/>
        <end position="348"/>
    </location>
</feature>
<gene>
    <name evidence="2" type="ORF">BPS26883_03902</name>
</gene>